<evidence type="ECO:0000313" key="1">
    <source>
        <dbReference type="EMBL" id="ROT97758.1"/>
    </source>
</evidence>
<dbReference type="AlphaFoldDB" id="A0A3N2QRC0"/>
<protein>
    <recommendedName>
        <fullName evidence="3">Peptidase inhibitor I78</fullName>
    </recommendedName>
</protein>
<evidence type="ECO:0000313" key="2">
    <source>
        <dbReference type="Proteomes" id="UP000268016"/>
    </source>
</evidence>
<gene>
    <name evidence="1" type="ORF">EAT49_18310</name>
</gene>
<evidence type="ECO:0008006" key="3">
    <source>
        <dbReference type="Google" id="ProtNLM"/>
    </source>
</evidence>
<accession>A0A3N2QRC0</accession>
<comment type="caution">
    <text evidence="1">The sequence shown here is derived from an EMBL/GenBank/DDBJ whole genome shotgun (WGS) entry which is preliminary data.</text>
</comment>
<name>A0A3N2QRC0_9RHOB</name>
<organism evidence="1 2">
    <name type="scientific">Histidinibacterium lentulum</name>
    <dbReference type="NCBI Taxonomy" id="2480588"/>
    <lineage>
        <taxon>Bacteria</taxon>
        <taxon>Pseudomonadati</taxon>
        <taxon>Pseudomonadota</taxon>
        <taxon>Alphaproteobacteria</taxon>
        <taxon>Rhodobacterales</taxon>
        <taxon>Paracoccaceae</taxon>
        <taxon>Histidinibacterium</taxon>
    </lineage>
</organism>
<dbReference type="Proteomes" id="UP000268016">
    <property type="component" value="Unassembled WGS sequence"/>
</dbReference>
<sequence>MTRAGAAVLALCAVFAGCAPRPPEMPPLPALPEPGADLCDAGSHVRLIGQDATALERVLLLGQVRVIRPGDAVTMDLRPERINFEIGEDGRIARIFCG</sequence>
<proteinExistence type="predicted"/>
<dbReference type="Gene3D" id="3.30.10.10">
    <property type="entry name" value="Trypsin Inhibitor V, subunit A"/>
    <property type="match status" value="1"/>
</dbReference>
<reference evidence="1 2" key="1">
    <citation type="submission" date="2018-10" db="EMBL/GenBank/DDBJ databases">
        <title>Histidinibacterium lentulum gen. nov., sp. nov., a marine bacterium from the culture broth of Picochlorum sp. 122.</title>
        <authorList>
            <person name="Wang G."/>
        </authorList>
    </citation>
    <scope>NUCLEOTIDE SEQUENCE [LARGE SCALE GENOMIC DNA]</scope>
    <source>
        <strain evidence="1 2">B17</strain>
    </source>
</reference>
<dbReference type="EMBL" id="RDRB01000011">
    <property type="protein sequence ID" value="ROT97758.1"/>
    <property type="molecule type" value="Genomic_DNA"/>
</dbReference>
<dbReference type="OrthoDB" id="8724542at2"/>
<dbReference type="InterPro" id="IPR021719">
    <property type="entry name" value="Prot_inh_I78"/>
</dbReference>
<keyword evidence="2" id="KW-1185">Reference proteome</keyword>
<dbReference type="PROSITE" id="PS51257">
    <property type="entry name" value="PROKAR_LIPOPROTEIN"/>
    <property type="match status" value="1"/>
</dbReference>
<dbReference type="Pfam" id="PF11720">
    <property type="entry name" value="Inhibitor_I78"/>
    <property type="match status" value="1"/>
</dbReference>